<dbReference type="Proteomes" id="UP000263993">
    <property type="component" value="Unassembled WGS sequence"/>
</dbReference>
<evidence type="ECO:0000313" key="2">
    <source>
        <dbReference type="EMBL" id="RDV01918.1"/>
    </source>
</evidence>
<dbReference type="OrthoDB" id="7362478at2"/>
<proteinExistence type="predicted"/>
<dbReference type="AlphaFoldDB" id="A0A371B2X0"/>
<evidence type="ECO:0000256" key="1">
    <source>
        <dbReference type="SAM" id="SignalP"/>
    </source>
</evidence>
<accession>A0A371B2X0</accession>
<dbReference type="Pfam" id="PF06186">
    <property type="entry name" value="DUF992"/>
    <property type="match status" value="1"/>
</dbReference>
<protein>
    <submittedName>
        <fullName evidence="2">DUF992 domain-containing protein</fullName>
    </submittedName>
</protein>
<comment type="caution">
    <text evidence="2">The sequence shown here is derived from an EMBL/GenBank/DDBJ whole genome shotgun (WGS) entry which is preliminary data.</text>
</comment>
<feature type="chain" id="PRO_5016868669" evidence="1">
    <location>
        <begin position="26"/>
        <end position="160"/>
    </location>
</feature>
<dbReference type="InterPro" id="IPR009333">
    <property type="entry name" value="DUF992"/>
</dbReference>
<dbReference type="RefSeq" id="WP_115518042.1">
    <property type="nucleotide sequence ID" value="NZ_QRGO01000002.1"/>
</dbReference>
<gene>
    <name evidence="2" type="ORF">DXH78_15005</name>
</gene>
<feature type="signal peptide" evidence="1">
    <location>
        <begin position="1"/>
        <end position="25"/>
    </location>
</feature>
<reference evidence="3" key="1">
    <citation type="submission" date="2018-08" db="EMBL/GenBank/DDBJ databases">
        <authorList>
            <person name="Kim S.-J."/>
            <person name="Jung G.-Y."/>
        </authorList>
    </citation>
    <scope>NUCLEOTIDE SEQUENCE [LARGE SCALE GENOMIC DNA]</scope>
    <source>
        <strain evidence="3">GY_H</strain>
    </source>
</reference>
<keyword evidence="1" id="KW-0732">Signal</keyword>
<dbReference type="EMBL" id="QRGO01000002">
    <property type="protein sequence ID" value="RDV01918.1"/>
    <property type="molecule type" value="Genomic_DNA"/>
</dbReference>
<name>A0A371B2X0_9BRAD</name>
<evidence type="ECO:0000313" key="3">
    <source>
        <dbReference type="Proteomes" id="UP000263993"/>
    </source>
</evidence>
<organism evidence="2 3">
    <name type="scientific">Undibacter mobilis</name>
    <dbReference type="NCBI Taxonomy" id="2292256"/>
    <lineage>
        <taxon>Bacteria</taxon>
        <taxon>Pseudomonadati</taxon>
        <taxon>Pseudomonadota</taxon>
        <taxon>Alphaproteobacteria</taxon>
        <taxon>Hyphomicrobiales</taxon>
        <taxon>Nitrobacteraceae</taxon>
        <taxon>Undibacter</taxon>
    </lineage>
</organism>
<keyword evidence="3" id="KW-1185">Reference proteome</keyword>
<sequence length="160" mass="15800">MNKPLTALAAMAIAAAVAAPVGAQAQDRTKVGALTCDISGGIGMIIASKKQVTCLFTPSAPNAAREVYTGSITKFGLDIGATSGGEMIWSVFAPSDRKFGALAGNYGGASAEATVGVGAGANVLVGGSNRTVTLQPVSVQGQTGLNLAVGVSGLELHPAR</sequence>